<dbReference type="EMBL" id="MU001506">
    <property type="protein sequence ID" value="KAF2440929.1"/>
    <property type="molecule type" value="Genomic_DNA"/>
</dbReference>
<proteinExistence type="predicted"/>
<evidence type="ECO:0000313" key="2">
    <source>
        <dbReference type="Proteomes" id="UP000799764"/>
    </source>
</evidence>
<comment type="caution">
    <text evidence="1">The sequence shown here is derived from an EMBL/GenBank/DDBJ whole genome shotgun (WGS) entry which is preliminary data.</text>
</comment>
<keyword evidence="2" id="KW-1185">Reference proteome</keyword>
<dbReference type="OrthoDB" id="3788508at2759"/>
<evidence type="ECO:0000313" key="1">
    <source>
        <dbReference type="EMBL" id="KAF2440929.1"/>
    </source>
</evidence>
<dbReference type="Proteomes" id="UP000799764">
    <property type="component" value="Unassembled WGS sequence"/>
</dbReference>
<protein>
    <submittedName>
        <fullName evidence="1">Uncharacterized protein</fullName>
    </submittedName>
</protein>
<sequence length="159" mass="17378">MSMTDIARPACGCRHAMPIPCARELRRNTRSSWLARVAHHLPIPWIRPLRRKRRLTLESSPPCLVHFLTFATVDTSCGSVATLRSDAMSKDRILGAFAVALAGVACAAPAPQRFGIGIVPVPTVFPVTNATIPPKPTPTDTATTCEASYEVRYPELFRL</sequence>
<gene>
    <name evidence="1" type="ORF">P171DRAFT_85657</name>
</gene>
<dbReference type="AlphaFoldDB" id="A0A9P4U790"/>
<name>A0A9P4U790_9PLEO</name>
<organism evidence="1 2">
    <name type="scientific">Karstenula rhodostoma CBS 690.94</name>
    <dbReference type="NCBI Taxonomy" id="1392251"/>
    <lineage>
        <taxon>Eukaryota</taxon>
        <taxon>Fungi</taxon>
        <taxon>Dikarya</taxon>
        <taxon>Ascomycota</taxon>
        <taxon>Pezizomycotina</taxon>
        <taxon>Dothideomycetes</taxon>
        <taxon>Pleosporomycetidae</taxon>
        <taxon>Pleosporales</taxon>
        <taxon>Massarineae</taxon>
        <taxon>Didymosphaeriaceae</taxon>
        <taxon>Karstenula</taxon>
    </lineage>
</organism>
<reference evidence="1" key="1">
    <citation type="journal article" date="2020" name="Stud. Mycol.">
        <title>101 Dothideomycetes genomes: a test case for predicting lifestyles and emergence of pathogens.</title>
        <authorList>
            <person name="Haridas S."/>
            <person name="Albert R."/>
            <person name="Binder M."/>
            <person name="Bloem J."/>
            <person name="Labutti K."/>
            <person name="Salamov A."/>
            <person name="Andreopoulos B."/>
            <person name="Baker S."/>
            <person name="Barry K."/>
            <person name="Bills G."/>
            <person name="Bluhm B."/>
            <person name="Cannon C."/>
            <person name="Castanera R."/>
            <person name="Culley D."/>
            <person name="Daum C."/>
            <person name="Ezra D."/>
            <person name="Gonzalez J."/>
            <person name="Henrissat B."/>
            <person name="Kuo A."/>
            <person name="Liang C."/>
            <person name="Lipzen A."/>
            <person name="Lutzoni F."/>
            <person name="Magnuson J."/>
            <person name="Mondo S."/>
            <person name="Nolan M."/>
            <person name="Ohm R."/>
            <person name="Pangilinan J."/>
            <person name="Park H.-J."/>
            <person name="Ramirez L."/>
            <person name="Alfaro M."/>
            <person name="Sun H."/>
            <person name="Tritt A."/>
            <person name="Yoshinaga Y."/>
            <person name="Zwiers L.-H."/>
            <person name="Turgeon B."/>
            <person name="Goodwin S."/>
            <person name="Spatafora J."/>
            <person name="Crous P."/>
            <person name="Grigoriev I."/>
        </authorList>
    </citation>
    <scope>NUCLEOTIDE SEQUENCE</scope>
    <source>
        <strain evidence="1">CBS 690.94</strain>
    </source>
</reference>
<accession>A0A9P4U790</accession>